<dbReference type="EMBL" id="JAHHIF010000022">
    <property type="protein sequence ID" value="MBW4546199.1"/>
    <property type="molecule type" value="Genomic_DNA"/>
</dbReference>
<gene>
    <name evidence="2" type="ORF">KME25_17390</name>
</gene>
<feature type="transmembrane region" description="Helical" evidence="1">
    <location>
        <begin position="6"/>
        <end position="24"/>
    </location>
</feature>
<evidence type="ECO:0000313" key="2">
    <source>
        <dbReference type="EMBL" id="MBW4546199.1"/>
    </source>
</evidence>
<dbReference type="AlphaFoldDB" id="A0A951PN24"/>
<evidence type="ECO:0000313" key="3">
    <source>
        <dbReference type="Proteomes" id="UP000753908"/>
    </source>
</evidence>
<evidence type="ECO:0000256" key="1">
    <source>
        <dbReference type="SAM" id="Phobius"/>
    </source>
</evidence>
<comment type="caution">
    <text evidence="2">The sequence shown here is derived from an EMBL/GenBank/DDBJ whole genome shotgun (WGS) entry which is preliminary data.</text>
</comment>
<protein>
    <submittedName>
        <fullName evidence="2">Uncharacterized protein</fullName>
    </submittedName>
</protein>
<reference evidence="2" key="2">
    <citation type="journal article" date="2022" name="Microbiol. Resour. Announc.">
        <title>Metagenome Sequencing to Explore Phylogenomics of Terrestrial Cyanobacteria.</title>
        <authorList>
            <person name="Ward R.D."/>
            <person name="Stajich J.E."/>
            <person name="Johansen J.R."/>
            <person name="Huntemann M."/>
            <person name="Clum A."/>
            <person name="Foster B."/>
            <person name="Foster B."/>
            <person name="Roux S."/>
            <person name="Palaniappan K."/>
            <person name="Varghese N."/>
            <person name="Mukherjee S."/>
            <person name="Reddy T.B.K."/>
            <person name="Daum C."/>
            <person name="Copeland A."/>
            <person name="Chen I.A."/>
            <person name="Ivanova N.N."/>
            <person name="Kyrpides N.C."/>
            <person name="Shapiro N."/>
            <person name="Eloe-Fadrosh E.A."/>
            <person name="Pietrasiak N."/>
        </authorList>
    </citation>
    <scope>NUCLEOTIDE SEQUENCE</scope>
    <source>
        <strain evidence="2">CPER-KK1</strain>
    </source>
</reference>
<name>A0A951PN24_9CYAN</name>
<keyword evidence="1" id="KW-0812">Transmembrane</keyword>
<dbReference type="Proteomes" id="UP000753908">
    <property type="component" value="Unassembled WGS sequence"/>
</dbReference>
<keyword evidence="1" id="KW-0472">Membrane</keyword>
<reference evidence="2" key="1">
    <citation type="submission" date="2021-05" db="EMBL/GenBank/DDBJ databases">
        <authorList>
            <person name="Pietrasiak N."/>
            <person name="Ward R."/>
            <person name="Stajich J.E."/>
            <person name="Kurbessoian T."/>
        </authorList>
    </citation>
    <scope>NUCLEOTIDE SEQUENCE</scope>
    <source>
        <strain evidence="2">CPER-KK1</strain>
    </source>
</reference>
<keyword evidence="1" id="KW-1133">Transmembrane helix</keyword>
<organism evidence="2 3">
    <name type="scientific">Symplocastrum torsivum CPER-KK1</name>
    <dbReference type="NCBI Taxonomy" id="450513"/>
    <lineage>
        <taxon>Bacteria</taxon>
        <taxon>Bacillati</taxon>
        <taxon>Cyanobacteriota</taxon>
        <taxon>Cyanophyceae</taxon>
        <taxon>Oscillatoriophycideae</taxon>
        <taxon>Oscillatoriales</taxon>
        <taxon>Microcoleaceae</taxon>
        <taxon>Symplocastrum</taxon>
    </lineage>
</organism>
<proteinExistence type="predicted"/>
<sequence length="86" mass="9930">MVILLKLLIFLSASAAGWLVWYVISQKKRPTSHKASPYLAKELLILVNGDTNTARRLLRNINRTNPGRSVDWCLEKVILDLERDRR</sequence>
<accession>A0A951PN24</accession>